<keyword evidence="4 5" id="KW-0648">Protein biosynthesis</keyword>
<protein>
    <recommendedName>
        <fullName evidence="2 5">Methionyl-tRNA formyltransferase</fullName>
        <ecNumber evidence="2 5">2.1.2.9</ecNumber>
    </recommendedName>
</protein>
<dbReference type="CDD" id="cd08646">
    <property type="entry name" value="FMT_core_Met-tRNA-FMT_N"/>
    <property type="match status" value="1"/>
</dbReference>
<evidence type="ECO:0000313" key="9">
    <source>
        <dbReference type="Proteomes" id="UP000229915"/>
    </source>
</evidence>
<dbReference type="Proteomes" id="UP000229915">
    <property type="component" value="Unassembled WGS sequence"/>
</dbReference>
<dbReference type="SUPFAM" id="SSF50486">
    <property type="entry name" value="FMT C-terminal domain-like"/>
    <property type="match status" value="1"/>
</dbReference>
<dbReference type="EC" id="2.1.2.9" evidence="2 5"/>
<dbReference type="HAMAP" id="MF_00182">
    <property type="entry name" value="Formyl_trans"/>
    <property type="match status" value="1"/>
</dbReference>
<evidence type="ECO:0000313" key="8">
    <source>
        <dbReference type="EMBL" id="PIZ43358.1"/>
    </source>
</evidence>
<dbReference type="Gene3D" id="3.40.50.12230">
    <property type="match status" value="1"/>
</dbReference>
<keyword evidence="3 5" id="KW-0808">Transferase</keyword>
<dbReference type="PANTHER" id="PTHR11138">
    <property type="entry name" value="METHIONYL-TRNA FORMYLTRANSFERASE"/>
    <property type="match status" value="1"/>
</dbReference>
<dbReference type="GO" id="GO:0004479">
    <property type="term" value="F:methionyl-tRNA formyltransferase activity"/>
    <property type="evidence" value="ECO:0007669"/>
    <property type="project" value="UniProtKB-UniRule"/>
</dbReference>
<dbReference type="NCBIfam" id="TIGR00460">
    <property type="entry name" value="fmt"/>
    <property type="match status" value="1"/>
</dbReference>
<evidence type="ECO:0000256" key="1">
    <source>
        <dbReference type="ARBA" id="ARBA00010699"/>
    </source>
</evidence>
<dbReference type="CDD" id="cd08704">
    <property type="entry name" value="Met_tRNA_FMT_C"/>
    <property type="match status" value="1"/>
</dbReference>
<evidence type="ECO:0000256" key="5">
    <source>
        <dbReference type="HAMAP-Rule" id="MF_00182"/>
    </source>
</evidence>
<dbReference type="AlphaFoldDB" id="A0A2M7TD69"/>
<evidence type="ECO:0000256" key="2">
    <source>
        <dbReference type="ARBA" id="ARBA00012261"/>
    </source>
</evidence>
<comment type="catalytic activity">
    <reaction evidence="5">
        <text>L-methionyl-tRNA(fMet) + (6R)-10-formyltetrahydrofolate = N-formyl-L-methionyl-tRNA(fMet) + (6S)-5,6,7,8-tetrahydrofolate + H(+)</text>
        <dbReference type="Rhea" id="RHEA:24380"/>
        <dbReference type="Rhea" id="RHEA-COMP:9952"/>
        <dbReference type="Rhea" id="RHEA-COMP:9953"/>
        <dbReference type="ChEBI" id="CHEBI:15378"/>
        <dbReference type="ChEBI" id="CHEBI:57453"/>
        <dbReference type="ChEBI" id="CHEBI:78530"/>
        <dbReference type="ChEBI" id="CHEBI:78844"/>
        <dbReference type="ChEBI" id="CHEBI:195366"/>
        <dbReference type="EC" id="2.1.2.9"/>
    </reaction>
</comment>
<feature type="domain" description="Formyl transferase N-terminal" evidence="6">
    <location>
        <begin position="3"/>
        <end position="181"/>
    </location>
</feature>
<dbReference type="Pfam" id="PF00551">
    <property type="entry name" value="Formyl_trans_N"/>
    <property type="match status" value="1"/>
</dbReference>
<proteinExistence type="inferred from homology"/>
<dbReference type="PANTHER" id="PTHR11138:SF5">
    <property type="entry name" value="METHIONYL-TRNA FORMYLTRANSFERASE, MITOCHONDRIAL"/>
    <property type="match status" value="1"/>
</dbReference>
<gene>
    <name evidence="5" type="primary">fmt</name>
    <name evidence="8" type="ORF">COY33_01645</name>
</gene>
<dbReference type="InterPro" id="IPR005793">
    <property type="entry name" value="Formyl_trans_C"/>
</dbReference>
<dbReference type="InterPro" id="IPR036477">
    <property type="entry name" value="Formyl_transf_N_sf"/>
</dbReference>
<accession>A0A2M7TD69</accession>
<feature type="binding site" evidence="5">
    <location>
        <begin position="111"/>
        <end position="114"/>
    </location>
    <ligand>
        <name>(6S)-5,6,7,8-tetrahydrofolate</name>
        <dbReference type="ChEBI" id="CHEBI:57453"/>
    </ligand>
</feature>
<feature type="domain" description="Formyl transferase C-terminal" evidence="7">
    <location>
        <begin position="209"/>
        <end position="298"/>
    </location>
</feature>
<dbReference type="InterPro" id="IPR011034">
    <property type="entry name" value="Formyl_transferase-like_C_sf"/>
</dbReference>
<sequence length="302" mass="33757">MLKIIYFGTPEFSAEILKKIKENCKDIEIVAVFTRPDKPRDRGEVTPSPVKLMAEKLGLFVYTPKSLREEESKNVVINLAADLLVVTAYGLFLPDEILESTKFGATNFHPSLLPKYRGASPVPSAISNGEEVTGVSIIKLVSEMDAGDIISQKEVEILENDTGDSLTDRLANIGAELLVEIINRVSAGDLSQFNNAKPQNINEITITKKLEKEDGKINWNESDELIERKIRAYYPWPGTFSTLSEIAKRFGKDLKGKNEGTLVKVIKAHLDKYKKLRLDEVQLEGKNPISAEEFSRGYLKDN</sequence>
<evidence type="ECO:0000256" key="4">
    <source>
        <dbReference type="ARBA" id="ARBA00022917"/>
    </source>
</evidence>
<comment type="similarity">
    <text evidence="1 5">Belongs to the Fmt family.</text>
</comment>
<reference evidence="9" key="1">
    <citation type="submission" date="2017-09" db="EMBL/GenBank/DDBJ databases">
        <title>Depth-based differentiation of microbial function through sediment-hosted aquifers and enrichment of novel symbionts in the deep terrestrial subsurface.</title>
        <authorList>
            <person name="Probst A.J."/>
            <person name="Ladd B."/>
            <person name="Jarett J.K."/>
            <person name="Geller-Mcgrath D.E."/>
            <person name="Sieber C.M.K."/>
            <person name="Emerson J.B."/>
            <person name="Anantharaman K."/>
            <person name="Thomas B.C."/>
            <person name="Malmstrom R."/>
            <person name="Stieglmeier M."/>
            <person name="Klingl A."/>
            <person name="Woyke T."/>
            <person name="Ryan C.M."/>
            <person name="Banfield J.F."/>
        </authorList>
    </citation>
    <scope>NUCLEOTIDE SEQUENCE [LARGE SCALE GENOMIC DNA]</scope>
</reference>
<dbReference type="InterPro" id="IPR002376">
    <property type="entry name" value="Formyl_transf_N"/>
</dbReference>
<comment type="caution">
    <text evidence="8">The sequence shown here is derived from an EMBL/GenBank/DDBJ whole genome shotgun (WGS) entry which is preliminary data.</text>
</comment>
<dbReference type="InterPro" id="IPR005794">
    <property type="entry name" value="Fmt"/>
</dbReference>
<dbReference type="InterPro" id="IPR041711">
    <property type="entry name" value="Met-tRNA-FMT_N"/>
</dbReference>
<dbReference type="SUPFAM" id="SSF53328">
    <property type="entry name" value="Formyltransferase"/>
    <property type="match status" value="1"/>
</dbReference>
<evidence type="ECO:0000259" key="6">
    <source>
        <dbReference type="Pfam" id="PF00551"/>
    </source>
</evidence>
<organism evidence="8 9">
    <name type="scientific">candidate division WWE3 bacterium CG_4_10_14_0_2_um_filter_42_7</name>
    <dbReference type="NCBI Taxonomy" id="1975073"/>
    <lineage>
        <taxon>Bacteria</taxon>
        <taxon>Katanobacteria</taxon>
    </lineage>
</organism>
<dbReference type="EMBL" id="PFNK01000045">
    <property type="protein sequence ID" value="PIZ43358.1"/>
    <property type="molecule type" value="Genomic_DNA"/>
</dbReference>
<dbReference type="InterPro" id="IPR044135">
    <property type="entry name" value="Met-tRNA-FMT_C"/>
</dbReference>
<dbReference type="Pfam" id="PF02911">
    <property type="entry name" value="Formyl_trans_C"/>
    <property type="match status" value="1"/>
</dbReference>
<comment type="function">
    <text evidence="5">Attaches a formyl group to the free amino group of methionyl-tRNA(fMet). The formyl group appears to play a dual role in the initiator identity of N-formylmethionyl-tRNA by promoting its recognition by IF2 and preventing the misappropriation of this tRNA by the elongation apparatus.</text>
</comment>
<evidence type="ECO:0000259" key="7">
    <source>
        <dbReference type="Pfam" id="PF02911"/>
    </source>
</evidence>
<name>A0A2M7TD69_UNCKA</name>
<evidence type="ECO:0000256" key="3">
    <source>
        <dbReference type="ARBA" id="ARBA00022679"/>
    </source>
</evidence>